<name>A0A248LJI0_9NEIS</name>
<sequence length="38" mass="4422">MMVLAGPEITKERARWSEQVLPLVKQGRITAWLLKPFQ</sequence>
<evidence type="ECO:0000313" key="1">
    <source>
        <dbReference type="EMBL" id="ASJ24898.1"/>
    </source>
</evidence>
<dbReference type="AlphaFoldDB" id="A0A248LJI0"/>
<protein>
    <submittedName>
        <fullName evidence="1">Uncharacterized protein</fullName>
    </submittedName>
</protein>
<dbReference type="Proteomes" id="UP000197424">
    <property type="component" value="Chromosome"/>
</dbReference>
<gene>
    <name evidence="1" type="ORF">LHGZ1_2067</name>
</gene>
<accession>A0A248LJI0</accession>
<organism evidence="1 2">
    <name type="scientific">Laribacter hongkongensis</name>
    <dbReference type="NCBI Taxonomy" id="168471"/>
    <lineage>
        <taxon>Bacteria</taxon>
        <taxon>Pseudomonadati</taxon>
        <taxon>Pseudomonadota</taxon>
        <taxon>Betaproteobacteria</taxon>
        <taxon>Neisseriales</taxon>
        <taxon>Aquaspirillaceae</taxon>
        <taxon>Laribacter</taxon>
    </lineage>
</organism>
<reference evidence="2" key="1">
    <citation type="submission" date="2017-06" db="EMBL/GenBank/DDBJ databases">
        <title>Whole genome sequence of Laribacter hongkongensis LHGZ1.</title>
        <authorList>
            <person name="Chen D."/>
            <person name="Wu H."/>
            <person name="Chen J."/>
        </authorList>
    </citation>
    <scope>NUCLEOTIDE SEQUENCE [LARGE SCALE GENOMIC DNA]</scope>
    <source>
        <strain evidence="2">LHGZ1</strain>
    </source>
</reference>
<proteinExistence type="predicted"/>
<evidence type="ECO:0000313" key="2">
    <source>
        <dbReference type="Proteomes" id="UP000197424"/>
    </source>
</evidence>
<dbReference type="EMBL" id="CP022115">
    <property type="protein sequence ID" value="ASJ24898.1"/>
    <property type="molecule type" value="Genomic_DNA"/>
</dbReference>